<feature type="transmembrane region" description="Helical" evidence="1">
    <location>
        <begin position="96"/>
        <end position="114"/>
    </location>
</feature>
<comment type="caution">
    <text evidence="2">The sequence shown here is derived from an EMBL/GenBank/DDBJ whole genome shotgun (WGS) entry which is preliminary data.</text>
</comment>
<dbReference type="InterPro" id="IPR007401">
    <property type="entry name" value="DUF454"/>
</dbReference>
<dbReference type="Proteomes" id="UP000286100">
    <property type="component" value="Unassembled WGS sequence"/>
</dbReference>
<dbReference type="Pfam" id="PF04304">
    <property type="entry name" value="DUF454"/>
    <property type="match status" value="1"/>
</dbReference>
<gene>
    <name evidence="2" type="ORF">D3876_09010</name>
</gene>
<dbReference type="GO" id="GO:0005886">
    <property type="term" value="C:plasma membrane"/>
    <property type="evidence" value="ECO:0007669"/>
    <property type="project" value="TreeGrafter"/>
</dbReference>
<evidence type="ECO:0000313" key="3">
    <source>
        <dbReference type="Proteomes" id="UP000286100"/>
    </source>
</evidence>
<dbReference type="PANTHER" id="PTHR35813">
    <property type="entry name" value="INNER MEMBRANE PROTEIN YBAN"/>
    <property type="match status" value="1"/>
</dbReference>
<organism evidence="2 3">
    <name type="scientific">Sphingomonas cavernae</name>
    <dbReference type="NCBI Taxonomy" id="2320861"/>
    <lineage>
        <taxon>Bacteria</taxon>
        <taxon>Pseudomonadati</taxon>
        <taxon>Pseudomonadota</taxon>
        <taxon>Alphaproteobacteria</taxon>
        <taxon>Sphingomonadales</taxon>
        <taxon>Sphingomonadaceae</taxon>
        <taxon>Sphingomonas</taxon>
    </lineage>
</organism>
<name>A0A418WKB7_9SPHN</name>
<dbReference type="EMBL" id="QYUM01000003">
    <property type="protein sequence ID" value="RJF90382.1"/>
    <property type="molecule type" value="Genomic_DNA"/>
</dbReference>
<protein>
    <submittedName>
        <fullName evidence="2">DUF454 domain-containing protein</fullName>
    </submittedName>
</protein>
<dbReference type="RefSeq" id="WP_119761536.1">
    <property type="nucleotide sequence ID" value="NZ_QYUM01000003.1"/>
</dbReference>
<dbReference type="OrthoDB" id="9816293at2"/>
<dbReference type="PANTHER" id="PTHR35813:SF1">
    <property type="entry name" value="INNER MEMBRANE PROTEIN YBAN"/>
    <property type="match status" value="1"/>
</dbReference>
<keyword evidence="1" id="KW-0812">Transmembrane</keyword>
<evidence type="ECO:0000313" key="2">
    <source>
        <dbReference type="EMBL" id="RJF90382.1"/>
    </source>
</evidence>
<keyword evidence="1" id="KW-0472">Membrane</keyword>
<feature type="transmembrane region" description="Helical" evidence="1">
    <location>
        <begin position="12"/>
        <end position="39"/>
    </location>
</feature>
<evidence type="ECO:0000256" key="1">
    <source>
        <dbReference type="SAM" id="Phobius"/>
    </source>
</evidence>
<dbReference type="AlphaFoldDB" id="A0A418WKB7"/>
<keyword evidence="3" id="KW-1185">Reference proteome</keyword>
<proteinExistence type="predicted"/>
<dbReference type="PIRSF" id="PIRSF016789">
    <property type="entry name" value="DUF454"/>
    <property type="match status" value="1"/>
</dbReference>
<reference evidence="2 3" key="1">
    <citation type="submission" date="2018-09" db="EMBL/GenBank/DDBJ databases">
        <authorList>
            <person name="Zhu H."/>
        </authorList>
    </citation>
    <scope>NUCLEOTIDE SEQUENCE [LARGE SCALE GENOMIC DNA]</scope>
    <source>
        <strain evidence="2 3">K2R01-6</strain>
    </source>
</reference>
<keyword evidence="1" id="KW-1133">Transmembrane helix</keyword>
<feature type="transmembrane region" description="Helical" evidence="1">
    <location>
        <begin position="72"/>
        <end position="90"/>
    </location>
</feature>
<accession>A0A418WKB7</accession>
<sequence length="127" mass="13865">MRRPLNFTLGSIALLLGIVGAFVPLLPTTIFLIIAAFFFGRSSERMERWLLGHPRFGPTIVAWRRDRAISPASKLMACSGMAFGFVMLHFVTRASAIVEAGAALFLLACAAYVVTRPHPEQGSITDD</sequence>